<feature type="domain" description="Glucosamine/galactosamine-6-phosphate isomerase" evidence="1">
    <location>
        <begin position="1"/>
        <end position="73"/>
    </location>
</feature>
<dbReference type="Gene3D" id="3.40.50.1360">
    <property type="match status" value="1"/>
</dbReference>
<dbReference type="InterPro" id="IPR037171">
    <property type="entry name" value="NagB/RpiA_transferase-like"/>
</dbReference>
<organism evidence="2">
    <name type="scientific">marine metagenome</name>
    <dbReference type="NCBI Taxonomy" id="408172"/>
    <lineage>
        <taxon>unclassified sequences</taxon>
        <taxon>metagenomes</taxon>
        <taxon>ecological metagenomes</taxon>
    </lineage>
</organism>
<dbReference type="EMBL" id="UINC01133912">
    <property type="protein sequence ID" value="SVD17126.1"/>
    <property type="molecule type" value="Genomic_DNA"/>
</dbReference>
<dbReference type="Pfam" id="PF01182">
    <property type="entry name" value="Glucosamine_iso"/>
    <property type="match status" value="1"/>
</dbReference>
<gene>
    <name evidence="2" type="ORF">METZ01_LOCUS369980</name>
</gene>
<feature type="non-terminal residue" evidence="2">
    <location>
        <position position="1"/>
    </location>
</feature>
<name>A0A382T4Y4_9ZZZZ</name>
<protein>
    <recommendedName>
        <fullName evidence="1">Glucosamine/galactosamine-6-phosphate isomerase domain-containing protein</fullName>
    </recommendedName>
</protein>
<dbReference type="GO" id="GO:0005975">
    <property type="term" value="P:carbohydrate metabolic process"/>
    <property type="evidence" value="ECO:0007669"/>
    <property type="project" value="InterPro"/>
</dbReference>
<evidence type="ECO:0000313" key="2">
    <source>
        <dbReference type="EMBL" id="SVD17126.1"/>
    </source>
</evidence>
<dbReference type="InterPro" id="IPR006148">
    <property type="entry name" value="Glc/Gal-6P_isomerase"/>
</dbReference>
<dbReference type="AlphaFoldDB" id="A0A382T4Y4"/>
<reference evidence="2" key="1">
    <citation type="submission" date="2018-05" db="EMBL/GenBank/DDBJ databases">
        <authorList>
            <person name="Lanie J.A."/>
            <person name="Ng W.-L."/>
            <person name="Kazmierczak K.M."/>
            <person name="Andrzejewski T.M."/>
            <person name="Davidsen T.M."/>
            <person name="Wayne K.J."/>
            <person name="Tettelin H."/>
            <person name="Glass J.I."/>
            <person name="Rusch D."/>
            <person name="Podicherti R."/>
            <person name="Tsui H.-C.T."/>
            <person name="Winkler M.E."/>
        </authorList>
    </citation>
    <scope>NUCLEOTIDE SEQUENCE</scope>
</reference>
<proteinExistence type="predicted"/>
<evidence type="ECO:0000259" key="1">
    <source>
        <dbReference type="Pfam" id="PF01182"/>
    </source>
</evidence>
<dbReference type="SUPFAM" id="SSF100950">
    <property type="entry name" value="NagB/RpiA/CoA transferase-like"/>
    <property type="match status" value="1"/>
</dbReference>
<sequence length="91" mass="10967">FPGFKDYKKINRTILKVKNKWESFTRVSLDLNFIKKSQTIIFLIFGKEKANTLKNILYGEYDPLQFPAQYIIKDREIRKYIYADKYAAEYI</sequence>
<accession>A0A382T4Y4</accession>